<accession>A0ABS8NB84</accession>
<sequence length="69" mass="7750">MTRSELLAAAQKQIGRSIHLHQLDHAVSRGYVKPESRRPDGWNVYGDDALEGLVAFMRERSRSIQSASV</sequence>
<dbReference type="RefSeq" id="WP_230270494.1">
    <property type="nucleotide sequence ID" value="NZ_JAJKFW010000003.1"/>
</dbReference>
<organism evidence="1 2">
    <name type="scientific">Rhodopirellula halodulae</name>
    <dbReference type="NCBI Taxonomy" id="2894198"/>
    <lineage>
        <taxon>Bacteria</taxon>
        <taxon>Pseudomonadati</taxon>
        <taxon>Planctomycetota</taxon>
        <taxon>Planctomycetia</taxon>
        <taxon>Pirellulales</taxon>
        <taxon>Pirellulaceae</taxon>
        <taxon>Rhodopirellula</taxon>
    </lineage>
</organism>
<reference evidence="1" key="1">
    <citation type="submission" date="2021-11" db="EMBL/GenBank/DDBJ databases">
        <title>Genome sequence.</title>
        <authorList>
            <person name="Sun Q."/>
        </authorList>
    </citation>
    <scope>NUCLEOTIDE SEQUENCE</scope>
    <source>
        <strain evidence="1">JC740</strain>
    </source>
</reference>
<evidence type="ECO:0000313" key="2">
    <source>
        <dbReference type="Proteomes" id="UP001430306"/>
    </source>
</evidence>
<name>A0ABS8NB84_9BACT</name>
<dbReference type="Proteomes" id="UP001430306">
    <property type="component" value="Unassembled WGS sequence"/>
</dbReference>
<gene>
    <name evidence="1" type="ORF">LOC71_00890</name>
</gene>
<evidence type="ECO:0008006" key="3">
    <source>
        <dbReference type="Google" id="ProtNLM"/>
    </source>
</evidence>
<evidence type="ECO:0000313" key="1">
    <source>
        <dbReference type="EMBL" id="MCC9640814.1"/>
    </source>
</evidence>
<comment type="caution">
    <text evidence="1">The sequence shown here is derived from an EMBL/GenBank/DDBJ whole genome shotgun (WGS) entry which is preliminary data.</text>
</comment>
<protein>
    <recommendedName>
        <fullName evidence="3">HTH merR-type domain-containing protein</fullName>
    </recommendedName>
</protein>
<proteinExistence type="predicted"/>
<keyword evidence="2" id="KW-1185">Reference proteome</keyword>
<dbReference type="EMBL" id="JAJKFW010000003">
    <property type="protein sequence ID" value="MCC9640814.1"/>
    <property type="molecule type" value="Genomic_DNA"/>
</dbReference>